<keyword evidence="4" id="KW-0808">Transferase</keyword>
<dbReference type="PRINTS" id="PR00344">
    <property type="entry name" value="BCTRLSENSOR"/>
</dbReference>
<dbReference type="FunFam" id="1.10.287.130:FF:000070">
    <property type="entry name" value="Histidine kinase sensor protein"/>
    <property type="match status" value="1"/>
</dbReference>
<dbReference type="InterPro" id="IPR000014">
    <property type="entry name" value="PAS"/>
</dbReference>
<dbReference type="InterPro" id="IPR036890">
    <property type="entry name" value="HATPase_C_sf"/>
</dbReference>
<dbReference type="Pfam" id="PF00989">
    <property type="entry name" value="PAS"/>
    <property type="match status" value="1"/>
</dbReference>
<organism evidence="11 12">
    <name type="scientific">Lacibacter cauensis</name>
    <dbReference type="NCBI Taxonomy" id="510947"/>
    <lineage>
        <taxon>Bacteria</taxon>
        <taxon>Pseudomonadati</taxon>
        <taxon>Bacteroidota</taxon>
        <taxon>Chitinophagia</taxon>
        <taxon>Chitinophagales</taxon>
        <taxon>Chitinophagaceae</taxon>
        <taxon>Lacibacter</taxon>
    </lineage>
</organism>
<dbReference type="GO" id="GO:0000155">
    <property type="term" value="F:phosphorelay sensor kinase activity"/>
    <property type="evidence" value="ECO:0007669"/>
    <property type="project" value="InterPro"/>
</dbReference>
<dbReference type="GO" id="GO:0006355">
    <property type="term" value="P:regulation of DNA-templated transcription"/>
    <property type="evidence" value="ECO:0007669"/>
    <property type="project" value="InterPro"/>
</dbReference>
<dbReference type="InterPro" id="IPR013767">
    <property type="entry name" value="PAS_fold"/>
</dbReference>
<dbReference type="SUPFAM" id="SSF55785">
    <property type="entry name" value="PYP-like sensor domain (PAS domain)"/>
    <property type="match status" value="1"/>
</dbReference>
<keyword evidence="7" id="KW-0175">Coiled coil</keyword>
<dbReference type="PROSITE" id="PS50109">
    <property type="entry name" value="HIS_KIN"/>
    <property type="match status" value="1"/>
</dbReference>
<dbReference type="GO" id="GO:0007234">
    <property type="term" value="P:osmosensory signaling via phosphorelay pathway"/>
    <property type="evidence" value="ECO:0007669"/>
    <property type="project" value="TreeGrafter"/>
</dbReference>
<dbReference type="GO" id="GO:0030295">
    <property type="term" value="F:protein kinase activator activity"/>
    <property type="evidence" value="ECO:0007669"/>
    <property type="project" value="TreeGrafter"/>
</dbReference>
<evidence type="ECO:0000256" key="1">
    <source>
        <dbReference type="ARBA" id="ARBA00000085"/>
    </source>
</evidence>
<dbReference type="OrthoDB" id="1522284at2"/>
<dbReference type="InterPro" id="IPR005467">
    <property type="entry name" value="His_kinase_dom"/>
</dbReference>
<dbReference type="EMBL" id="VLLE01000002">
    <property type="protein sequence ID" value="TWI85325.1"/>
    <property type="molecule type" value="Genomic_DNA"/>
</dbReference>
<evidence type="ECO:0000256" key="8">
    <source>
        <dbReference type="SAM" id="Phobius"/>
    </source>
</evidence>
<sequence length="612" mass="69556">MTNPINKRMIFALSLLTIAVSAVALISIWQSQQIKKFDAEITRFEENRYLTQQLTMAVLDNETGARGFVITAQKAFLEPMISSERKLDELRILLAKRTLNPELATLINDSLSPLIDLRKEFSWQMAALVNSKKYEEAVKLVLEGRGKYYTDEVRRIANKIDTIRNKMLDLKRLENERFIQNSNAVQIVVLILVLIISAFNFRQLVRIFNKQKETELQLRTSEQLYSALFYKSPIAKWIVDPATSKMLDVNNSFCELFQIKPESVIGKSTADIGLANTPGIREAVQQQLAATGCVRNLEYKTTLQNGDIKWVSMSIDPIKLDGKDCFVGASADITSLKEKEQLIAEMNENLEEKVSEKTAELRKNEKKLQELNDSLERMVEHRTAQLSAANKELEAFSYSVSHDLRAPLRGIIGFANIIQEDYGANMQEEEKRLFGIIQKNTQKMGNLIDDLLDFSRLGRKEISKTTIDTQALVKEVIDEMGKSNARTDAVEWIIGTLPSVNADLSTLRQVWVNLISNALKYSKQVSKPVIKIGSYREDDQLVFFVKDNGVGFDEQYKNKLFQVFQRLHSESEFEGTGIGLALVQKIITRHEGKVWATGEVNKGAEFYFSLPQ</sequence>
<evidence type="ECO:0000259" key="9">
    <source>
        <dbReference type="PROSITE" id="PS50109"/>
    </source>
</evidence>
<dbReference type="InterPro" id="IPR050351">
    <property type="entry name" value="BphY/WalK/GraS-like"/>
</dbReference>
<feature type="domain" description="PAC" evidence="10">
    <location>
        <begin position="295"/>
        <end position="345"/>
    </location>
</feature>
<reference evidence="11 12" key="1">
    <citation type="journal article" date="2015" name="Stand. Genomic Sci.">
        <title>Genomic Encyclopedia of Bacterial and Archaeal Type Strains, Phase III: the genomes of soil and plant-associated and newly described type strains.</title>
        <authorList>
            <person name="Whitman W.B."/>
            <person name="Woyke T."/>
            <person name="Klenk H.P."/>
            <person name="Zhou Y."/>
            <person name="Lilburn T.G."/>
            <person name="Beck B.J."/>
            <person name="De Vos P."/>
            <person name="Vandamme P."/>
            <person name="Eisen J.A."/>
            <person name="Garrity G."/>
            <person name="Hugenholtz P."/>
            <person name="Kyrpides N.C."/>
        </authorList>
    </citation>
    <scope>NUCLEOTIDE SEQUENCE [LARGE SCALE GENOMIC DNA]</scope>
    <source>
        <strain evidence="11 12">CGMCC 1.7271</strain>
    </source>
</reference>
<evidence type="ECO:0000259" key="10">
    <source>
        <dbReference type="PROSITE" id="PS50113"/>
    </source>
</evidence>
<dbReference type="RefSeq" id="WP_144884126.1">
    <property type="nucleotide sequence ID" value="NZ_VLLE01000002.1"/>
</dbReference>
<evidence type="ECO:0000256" key="5">
    <source>
        <dbReference type="ARBA" id="ARBA00022777"/>
    </source>
</evidence>
<dbReference type="CDD" id="cd00130">
    <property type="entry name" value="PAS"/>
    <property type="match status" value="1"/>
</dbReference>
<dbReference type="Pfam" id="PF00512">
    <property type="entry name" value="HisKA"/>
    <property type="match status" value="1"/>
</dbReference>
<keyword evidence="3" id="KW-0597">Phosphoprotein</keyword>
<dbReference type="Gene3D" id="3.30.565.10">
    <property type="entry name" value="Histidine kinase-like ATPase, C-terminal domain"/>
    <property type="match status" value="1"/>
</dbReference>
<dbReference type="SUPFAM" id="SSF47384">
    <property type="entry name" value="Homodimeric domain of signal transducing histidine kinase"/>
    <property type="match status" value="1"/>
</dbReference>
<comment type="catalytic activity">
    <reaction evidence="1">
        <text>ATP + protein L-histidine = ADP + protein N-phospho-L-histidine.</text>
        <dbReference type="EC" id="2.7.13.3"/>
    </reaction>
</comment>
<dbReference type="Proteomes" id="UP000316167">
    <property type="component" value="Unassembled WGS sequence"/>
</dbReference>
<dbReference type="InterPro" id="IPR007891">
    <property type="entry name" value="CHASE3"/>
</dbReference>
<accession>A0A562SVN1</accession>
<keyword evidence="6 8" id="KW-0472">Membrane</keyword>
<dbReference type="SUPFAM" id="SSF55874">
    <property type="entry name" value="ATPase domain of HSP90 chaperone/DNA topoisomerase II/histidine kinase"/>
    <property type="match status" value="1"/>
</dbReference>
<dbReference type="InterPro" id="IPR035965">
    <property type="entry name" value="PAS-like_dom_sf"/>
</dbReference>
<dbReference type="InterPro" id="IPR003594">
    <property type="entry name" value="HATPase_dom"/>
</dbReference>
<dbReference type="SMART" id="SM00387">
    <property type="entry name" value="HATPase_c"/>
    <property type="match status" value="1"/>
</dbReference>
<name>A0A562SVN1_9BACT</name>
<dbReference type="PANTHER" id="PTHR42878:SF15">
    <property type="entry name" value="BACTERIOPHYTOCHROME"/>
    <property type="match status" value="1"/>
</dbReference>
<dbReference type="SMART" id="SM00388">
    <property type="entry name" value="HisKA"/>
    <property type="match status" value="1"/>
</dbReference>
<dbReference type="Gene3D" id="1.10.287.130">
    <property type="match status" value="1"/>
</dbReference>
<proteinExistence type="predicted"/>
<evidence type="ECO:0000256" key="6">
    <source>
        <dbReference type="ARBA" id="ARBA00023136"/>
    </source>
</evidence>
<protein>
    <recommendedName>
        <fullName evidence="2">histidine kinase</fullName>
        <ecNumber evidence="2">2.7.13.3</ecNumber>
    </recommendedName>
</protein>
<keyword evidence="8" id="KW-1133">Transmembrane helix</keyword>
<feature type="transmembrane region" description="Helical" evidence="8">
    <location>
        <begin position="184"/>
        <end position="201"/>
    </location>
</feature>
<feature type="coiled-coil region" evidence="7">
    <location>
        <begin position="333"/>
        <end position="392"/>
    </location>
</feature>
<dbReference type="PANTHER" id="PTHR42878">
    <property type="entry name" value="TWO-COMPONENT HISTIDINE KINASE"/>
    <property type="match status" value="1"/>
</dbReference>
<dbReference type="InterPro" id="IPR004358">
    <property type="entry name" value="Sig_transdc_His_kin-like_C"/>
</dbReference>
<evidence type="ECO:0000256" key="4">
    <source>
        <dbReference type="ARBA" id="ARBA00022679"/>
    </source>
</evidence>
<keyword evidence="5" id="KW-0418">Kinase</keyword>
<dbReference type="GO" id="GO:0016020">
    <property type="term" value="C:membrane"/>
    <property type="evidence" value="ECO:0007669"/>
    <property type="project" value="UniProtKB-SubCell"/>
</dbReference>
<dbReference type="InterPro" id="IPR003661">
    <property type="entry name" value="HisK_dim/P_dom"/>
</dbReference>
<dbReference type="NCBIfam" id="TIGR00229">
    <property type="entry name" value="sensory_box"/>
    <property type="match status" value="1"/>
</dbReference>
<dbReference type="Pfam" id="PF05227">
    <property type="entry name" value="CHASE3"/>
    <property type="match status" value="1"/>
</dbReference>
<dbReference type="InterPro" id="IPR000700">
    <property type="entry name" value="PAS-assoc_C"/>
</dbReference>
<dbReference type="FunFam" id="3.30.565.10:FF:000006">
    <property type="entry name" value="Sensor histidine kinase WalK"/>
    <property type="match status" value="1"/>
</dbReference>
<feature type="domain" description="Histidine kinase" evidence="9">
    <location>
        <begin position="399"/>
        <end position="612"/>
    </location>
</feature>
<evidence type="ECO:0000313" key="11">
    <source>
        <dbReference type="EMBL" id="TWI85325.1"/>
    </source>
</evidence>
<dbReference type="GO" id="GO:0000156">
    <property type="term" value="F:phosphorelay response regulator activity"/>
    <property type="evidence" value="ECO:0007669"/>
    <property type="project" value="TreeGrafter"/>
</dbReference>
<keyword evidence="8" id="KW-0812">Transmembrane</keyword>
<keyword evidence="12" id="KW-1185">Reference proteome</keyword>
<dbReference type="CDD" id="cd19410">
    <property type="entry name" value="HK9-like_sensor"/>
    <property type="match status" value="1"/>
</dbReference>
<dbReference type="CDD" id="cd00082">
    <property type="entry name" value="HisKA"/>
    <property type="match status" value="1"/>
</dbReference>
<gene>
    <name evidence="11" type="ORF">IQ13_0485</name>
</gene>
<evidence type="ECO:0000256" key="2">
    <source>
        <dbReference type="ARBA" id="ARBA00012438"/>
    </source>
</evidence>
<dbReference type="AlphaFoldDB" id="A0A562SVN1"/>
<evidence type="ECO:0000313" key="12">
    <source>
        <dbReference type="Proteomes" id="UP000316167"/>
    </source>
</evidence>
<dbReference type="EC" id="2.7.13.3" evidence="2"/>
<dbReference type="Pfam" id="PF02518">
    <property type="entry name" value="HATPase_c"/>
    <property type="match status" value="1"/>
</dbReference>
<evidence type="ECO:0000256" key="3">
    <source>
        <dbReference type="ARBA" id="ARBA00022553"/>
    </source>
</evidence>
<dbReference type="PROSITE" id="PS50113">
    <property type="entry name" value="PAC"/>
    <property type="match status" value="1"/>
</dbReference>
<dbReference type="InterPro" id="IPR036097">
    <property type="entry name" value="HisK_dim/P_sf"/>
</dbReference>
<comment type="caution">
    <text evidence="11">The sequence shown here is derived from an EMBL/GenBank/DDBJ whole genome shotgun (WGS) entry which is preliminary data.</text>
</comment>
<evidence type="ECO:0000256" key="7">
    <source>
        <dbReference type="SAM" id="Coils"/>
    </source>
</evidence>
<dbReference type="Gene3D" id="3.30.450.20">
    <property type="entry name" value="PAS domain"/>
    <property type="match status" value="1"/>
</dbReference>